<dbReference type="AlphaFoldDB" id="A0A8T9BCL4"/>
<dbReference type="PANTHER" id="PTHR37451:SF4">
    <property type="entry name" value="MARVEL DOMAIN-CONTAINING PROTEIN"/>
    <property type="match status" value="1"/>
</dbReference>
<evidence type="ECO:0008006" key="5">
    <source>
        <dbReference type="Google" id="ProtNLM"/>
    </source>
</evidence>
<feature type="transmembrane region" description="Helical" evidence="2">
    <location>
        <begin position="75"/>
        <end position="93"/>
    </location>
</feature>
<evidence type="ECO:0000313" key="3">
    <source>
        <dbReference type="EMBL" id="TVY15982.1"/>
    </source>
</evidence>
<organism evidence="3 4">
    <name type="scientific">Lachnellula arida</name>
    <dbReference type="NCBI Taxonomy" id="1316785"/>
    <lineage>
        <taxon>Eukaryota</taxon>
        <taxon>Fungi</taxon>
        <taxon>Dikarya</taxon>
        <taxon>Ascomycota</taxon>
        <taxon>Pezizomycotina</taxon>
        <taxon>Leotiomycetes</taxon>
        <taxon>Helotiales</taxon>
        <taxon>Lachnaceae</taxon>
        <taxon>Lachnellula</taxon>
    </lineage>
</organism>
<sequence length="288" mass="31876">MAKMSTTNHVLALPQAFLALRIAQLVVGIVILGLSAYIVTFIAFDSACLTLFTAIATMIIAVYNLVSSTVLKSAYNYWAIVALDIFAIIFWIISFSYEAWTTAAATEWYTSSYTCDYYYYSYCYKKRDAPLVSRATTNVVTYRNVMAAAAGLGGLEFLLFAVTLIFTTIHVLRHRKAGGHCTPVRAGAGHDIALESGPAPVYSEAKNHDLHAQNGQQQYAQQPVQPYAQQPVQPEQQYVQQPQHSGQPQHPTQPIQYAEHSGQSAPEHQPQQEYYSPQQGSAQQVQSV</sequence>
<keyword evidence="2" id="KW-1133">Transmembrane helix</keyword>
<feature type="compositionally biased region" description="Low complexity" evidence="1">
    <location>
        <begin position="216"/>
        <end position="254"/>
    </location>
</feature>
<dbReference type="Proteomes" id="UP000469559">
    <property type="component" value="Unassembled WGS sequence"/>
</dbReference>
<proteinExistence type="predicted"/>
<feature type="transmembrane region" description="Helical" evidence="2">
    <location>
        <begin position="38"/>
        <end position="63"/>
    </location>
</feature>
<keyword evidence="4" id="KW-1185">Reference proteome</keyword>
<dbReference type="EMBL" id="QGMF01000425">
    <property type="protein sequence ID" value="TVY15982.1"/>
    <property type="molecule type" value="Genomic_DNA"/>
</dbReference>
<dbReference type="OrthoDB" id="5325022at2759"/>
<name>A0A8T9BCL4_9HELO</name>
<feature type="compositionally biased region" description="Polar residues" evidence="1">
    <location>
        <begin position="261"/>
        <end position="288"/>
    </location>
</feature>
<accession>A0A8T9BCL4</accession>
<evidence type="ECO:0000256" key="1">
    <source>
        <dbReference type="SAM" id="MobiDB-lite"/>
    </source>
</evidence>
<dbReference type="PANTHER" id="PTHR37451">
    <property type="entry name" value="MARVEL DOMAIN"/>
    <property type="match status" value="1"/>
</dbReference>
<feature type="transmembrane region" description="Helical" evidence="2">
    <location>
        <begin position="145"/>
        <end position="166"/>
    </location>
</feature>
<keyword evidence="2" id="KW-0812">Transmembrane</keyword>
<comment type="caution">
    <text evidence="3">The sequence shown here is derived from an EMBL/GenBank/DDBJ whole genome shotgun (WGS) entry which is preliminary data.</text>
</comment>
<feature type="region of interest" description="Disordered" evidence="1">
    <location>
        <begin position="215"/>
        <end position="288"/>
    </location>
</feature>
<keyword evidence="2" id="KW-0472">Membrane</keyword>
<protein>
    <recommendedName>
        <fullName evidence="5">MARVEL domain-containing protein</fullName>
    </recommendedName>
</protein>
<evidence type="ECO:0000313" key="4">
    <source>
        <dbReference type="Proteomes" id="UP000469559"/>
    </source>
</evidence>
<gene>
    <name evidence="3" type="ORF">LARI1_G005450</name>
</gene>
<reference evidence="3 4" key="1">
    <citation type="submission" date="2018-05" db="EMBL/GenBank/DDBJ databases">
        <title>Whole genome sequencing for identification of molecular markers to develop diagnostic detection tools for the regulated plant pathogen Lachnellula willkommii.</title>
        <authorList>
            <person name="Giroux E."/>
            <person name="Bilodeau G."/>
        </authorList>
    </citation>
    <scope>NUCLEOTIDE SEQUENCE [LARGE SCALE GENOMIC DNA]</scope>
    <source>
        <strain evidence="3 4">CBS 203.66</strain>
    </source>
</reference>
<evidence type="ECO:0000256" key="2">
    <source>
        <dbReference type="SAM" id="Phobius"/>
    </source>
</evidence>